<evidence type="ECO:0000313" key="1">
    <source>
        <dbReference type="EMBL" id="OXM57075.1"/>
    </source>
</evidence>
<sequence length="233" mass="25218">MSDVAADLTIHHCPPQRIRAIATILEDREWIDRNGVTRRTLDLGRPYELDPISSIEVAALTEQLITAAPEMAFTICQSPTDEWPGSHTRHVPGLGQFESETNHDGEPVFTAATVLALDALPPDQRLAALGIPWSTAIAAMPAGAVREPEPCTARWTPATGEVTVLGTDVDGSDIEVPARCTTTVDDDGNLGDHLAADEALAASGFHRANPWEPLNTTCRLWGTGVYRRHDTDR</sequence>
<gene>
    <name evidence="1" type="ORF">CFP71_10085</name>
</gene>
<protein>
    <submittedName>
        <fullName evidence="1">Uncharacterized protein</fullName>
    </submittedName>
</protein>
<dbReference type="EMBL" id="NMQT01000031">
    <property type="protein sequence ID" value="OXM57075.1"/>
    <property type="molecule type" value="Genomic_DNA"/>
</dbReference>
<dbReference type="OrthoDB" id="3690956at2"/>
<evidence type="ECO:0000313" key="2">
    <source>
        <dbReference type="Proteomes" id="UP000215223"/>
    </source>
</evidence>
<dbReference type="AlphaFoldDB" id="A0A229SE00"/>
<name>A0A229SE00_9PSEU</name>
<reference evidence="1 2" key="1">
    <citation type="submission" date="2017-07" db="EMBL/GenBank/DDBJ databases">
        <title>Amycolatopsis thailandensis Genome sequencing and assembly.</title>
        <authorList>
            <person name="Kaur N."/>
            <person name="Mayilraj S."/>
        </authorList>
    </citation>
    <scope>NUCLEOTIDE SEQUENCE [LARGE SCALE GENOMIC DNA]</scope>
    <source>
        <strain evidence="1 2">JCM 16380</strain>
    </source>
</reference>
<proteinExistence type="predicted"/>
<accession>A0A229SE00</accession>
<organism evidence="1 2">
    <name type="scientific">Amycolatopsis thailandensis</name>
    <dbReference type="NCBI Taxonomy" id="589330"/>
    <lineage>
        <taxon>Bacteria</taxon>
        <taxon>Bacillati</taxon>
        <taxon>Actinomycetota</taxon>
        <taxon>Actinomycetes</taxon>
        <taxon>Pseudonocardiales</taxon>
        <taxon>Pseudonocardiaceae</taxon>
        <taxon>Amycolatopsis</taxon>
    </lineage>
</organism>
<dbReference type="Proteomes" id="UP000215223">
    <property type="component" value="Unassembled WGS sequence"/>
</dbReference>
<keyword evidence="2" id="KW-1185">Reference proteome</keyword>
<comment type="caution">
    <text evidence="1">The sequence shown here is derived from an EMBL/GenBank/DDBJ whole genome shotgun (WGS) entry which is preliminary data.</text>
</comment>
<dbReference type="RefSeq" id="WP_093933571.1">
    <property type="nucleotide sequence ID" value="NZ_NMQT01000031.1"/>
</dbReference>